<name>A0AAV2H2H8_LYMST</name>
<keyword evidence="7 8" id="KW-0807">Transducer</keyword>
<comment type="subcellular location">
    <subcellularLocation>
        <location evidence="1">Membrane</location>
        <topology evidence="1">Multi-pass membrane protein</topology>
    </subcellularLocation>
</comment>
<evidence type="ECO:0000256" key="3">
    <source>
        <dbReference type="ARBA" id="ARBA00022989"/>
    </source>
</evidence>
<organism evidence="12 13">
    <name type="scientific">Lymnaea stagnalis</name>
    <name type="common">Great pond snail</name>
    <name type="synonym">Helix stagnalis</name>
    <dbReference type="NCBI Taxonomy" id="6523"/>
    <lineage>
        <taxon>Eukaryota</taxon>
        <taxon>Metazoa</taxon>
        <taxon>Spiralia</taxon>
        <taxon>Lophotrochozoa</taxon>
        <taxon>Mollusca</taxon>
        <taxon>Gastropoda</taxon>
        <taxon>Heterobranchia</taxon>
        <taxon>Euthyneura</taxon>
        <taxon>Panpulmonata</taxon>
        <taxon>Hygrophila</taxon>
        <taxon>Lymnaeoidea</taxon>
        <taxon>Lymnaeidae</taxon>
        <taxon>Lymnaea</taxon>
    </lineage>
</organism>
<feature type="transmembrane region" description="Helical" evidence="10">
    <location>
        <begin position="130"/>
        <end position="149"/>
    </location>
</feature>
<dbReference type="PROSITE" id="PS50262">
    <property type="entry name" value="G_PROTEIN_RECEP_F1_2"/>
    <property type="match status" value="1"/>
</dbReference>
<protein>
    <recommendedName>
        <fullName evidence="11">G-protein coupled receptors family 1 profile domain-containing protein</fullName>
    </recommendedName>
</protein>
<dbReference type="InterPro" id="IPR017452">
    <property type="entry name" value="GPCR_Rhodpsn_7TM"/>
</dbReference>
<gene>
    <name evidence="12" type="ORF">GSLYS_00002054001</name>
</gene>
<evidence type="ECO:0000256" key="7">
    <source>
        <dbReference type="ARBA" id="ARBA00023224"/>
    </source>
</evidence>
<accession>A0AAV2H2H8</accession>
<evidence type="ECO:0000256" key="5">
    <source>
        <dbReference type="ARBA" id="ARBA00023136"/>
    </source>
</evidence>
<keyword evidence="3 10" id="KW-1133">Transmembrane helix</keyword>
<evidence type="ECO:0000259" key="11">
    <source>
        <dbReference type="PROSITE" id="PS50262"/>
    </source>
</evidence>
<keyword evidence="2 8" id="KW-0812">Transmembrane</keyword>
<dbReference type="PRINTS" id="PR00237">
    <property type="entry name" value="GPCRRHODOPSN"/>
</dbReference>
<dbReference type="PANTHER" id="PTHR24243:SF224">
    <property type="entry name" value="G-PROTEIN COUPLED RECEPTOR 19-RELATED"/>
    <property type="match status" value="1"/>
</dbReference>
<comment type="similarity">
    <text evidence="8">Belongs to the G-protein coupled receptor 1 family.</text>
</comment>
<dbReference type="GO" id="GO:0004930">
    <property type="term" value="F:G protein-coupled receptor activity"/>
    <property type="evidence" value="ECO:0007669"/>
    <property type="project" value="UniProtKB-KW"/>
</dbReference>
<feature type="domain" description="G-protein coupled receptors family 1 profile" evidence="11">
    <location>
        <begin position="70"/>
        <end position="490"/>
    </location>
</feature>
<feature type="transmembrane region" description="Helical" evidence="10">
    <location>
        <begin position="431"/>
        <end position="450"/>
    </location>
</feature>
<evidence type="ECO:0000256" key="2">
    <source>
        <dbReference type="ARBA" id="ARBA00022692"/>
    </source>
</evidence>
<evidence type="ECO:0000256" key="1">
    <source>
        <dbReference type="ARBA" id="ARBA00004141"/>
    </source>
</evidence>
<dbReference type="Pfam" id="PF00001">
    <property type="entry name" value="7tm_1"/>
    <property type="match status" value="1"/>
</dbReference>
<evidence type="ECO:0000256" key="4">
    <source>
        <dbReference type="ARBA" id="ARBA00023040"/>
    </source>
</evidence>
<dbReference type="GO" id="GO:0005886">
    <property type="term" value="C:plasma membrane"/>
    <property type="evidence" value="ECO:0007669"/>
    <property type="project" value="TreeGrafter"/>
</dbReference>
<feature type="transmembrane region" description="Helical" evidence="10">
    <location>
        <begin position="90"/>
        <end position="110"/>
    </location>
</feature>
<feature type="transmembrane region" description="Helical" evidence="10">
    <location>
        <begin position="54"/>
        <end position="78"/>
    </location>
</feature>
<dbReference type="SUPFAM" id="SSF81321">
    <property type="entry name" value="Family A G protein-coupled receptor-like"/>
    <property type="match status" value="1"/>
</dbReference>
<evidence type="ECO:0000256" key="10">
    <source>
        <dbReference type="SAM" id="Phobius"/>
    </source>
</evidence>
<keyword evidence="5 10" id="KW-0472">Membrane</keyword>
<feature type="transmembrane region" description="Helical" evidence="10">
    <location>
        <begin position="170"/>
        <end position="187"/>
    </location>
</feature>
<evidence type="ECO:0000256" key="9">
    <source>
        <dbReference type="SAM" id="MobiDB-lite"/>
    </source>
</evidence>
<evidence type="ECO:0000313" key="12">
    <source>
        <dbReference type="EMBL" id="CAL1527884.1"/>
    </source>
</evidence>
<dbReference type="InterPro" id="IPR000276">
    <property type="entry name" value="GPCR_Rhodpsn"/>
</dbReference>
<dbReference type="AlphaFoldDB" id="A0AAV2H2H8"/>
<keyword evidence="4 8" id="KW-0297">G-protein coupled receptor</keyword>
<dbReference type="EMBL" id="CAXITT010000024">
    <property type="protein sequence ID" value="CAL1527884.1"/>
    <property type="molecule type" value="Genomic_DNA"/>
</dbReference>
<feature type="transmembrane region" description="Helical" evidence="10">
    <location>
        <begin position="225"/>
        <end position="247"/>
    </location>
</feature>
<feature type="transmembrane region" description="Helical" evidence="10">
    <location>
        <begin position="470"/>
        <end position="493"/>
    </location>
</feature>
<keyword evidence="6 8" id="KW-0675">Receptor</keyword>
<dbReference type="Proteomes" id="UP001497497">
    <property type="component" value="Unassembled WGS sequence"/>
</dbReference>
<feature type="region of interest" description="Disordered" evidence="9">
    <location>
        <begin position="349"/>
        <end position="373"/>
    </location>
</feature>
<keyword evidence="13" id="KW-1185">Reference proteome</keyword>
<dbReference type="PANTHER" id="PTHR24243">
    <property type="entry name" value="G-PROTEIN COUPLED RECEPTOR"/>
    <property type="match status" value="1"/>
</dbReference>
<dbReference type="Gene3D" id="1.20.1070.10">
    <property type="entry name" value="Rhodopsin 7-helix transmembrane proteins"/>
    <property type="match status" value="2"/>
</dbReference>
<comment type="caution">
    <text evidence="12">The sequence shown here is derived from an EMBL/GenBank/DDBJ whole genome shotgun (WGS) entry which is preliminary data.</text>
</comment>
<evidence type="ECO:0000256" key="8">
    <source>
        <dbReference type="RuleBase" id="RU000688"/>
    </source>
</evidence>
<dbReference type="PROSITE" id="PS00237">
    <property type="entry name" value="G_PROTEIN_RECEP_F1_1"/>
    <property type="match status" value="1"/>
</dbReference>
<reference evidence="12 13" key="1">
    <citation type="submission" date="2024-04" db="EMBL/GenBank/DDBJ databases">
        <authorList>
            <consortium name="Genoscope - CEA"/>
            <person name="William W."/>
        </authorList>
    </citation>
    <scope>NUCLEOTIDE SEQUENCE [LARGE SCALE GENOMIC DNA]</scope>
</reference>
<proteinExistence type="inferred from homology"/>
<sequence length="518" mass="58857">MTVPGYTHALYNTSTLGNMSDVYVVETDDASMNTSVVFDDFTFENPFHQPWVKFMFILLFSLVFLVCCIGNSVVLYTIARNKRMRTRTNFFLANLAVADLSVGVLCILPKLVQYLSPSWFLGEAMCKINYFVQSMTYTASILLLTAIAIERYIAVLHPLRSKCLVTQTRLIIAQILIWVSSAAYSVPDLHMFSVVDVQINNVTTSFCFPTDPYTNMKNYYTTNFVLWYILPLCIMCFMYTRVCCTLWKTSKLTRNTSQGGLMLRPLSSRDNTTARQQETVLCYDGSITAVHARRASPMVVGANDSVRAGKPPENNNGKAFTSLICINGGGRCKEKEDHAVILQNGATARESFNSRQEQRSPVGAPHRTRHPQTKVVLRSRRYLSCDFTSESDATSSEEYDMVPHTGLSSVRRAKCPYRMSSHRVLSSRRRVIRLLVVVLLTFAVCVLPTHLKLLLMFWGVYPTTETKHDILSPLSFVLLYINSALNPILYWVFSDAFRRSFKDNCRRTCLFRSHSRHS</sequence>
<evidence type="ECO:0000256" key="6">
    <source>
        <dbReference type="ARBA" id="ARBA00023170"/>
    </source>
</evidence>
<evidence type="ECO:0000313" key="13">
    <source>
        <dbReference type="Proteomes" id="UP001497497"/>
    </source>
</evidence>